<evidence type="ECO:0000259" key="2">
    <source>
        <dbReference type="SMART" id="SM00198"/>
    </source>
</evidence>
<accession>A0A8C4Z006</accession>
<dbReference type="InterPro" id="IPR035940">
    <property type="entry name" value="CAP_sf"/>
</dbReference>
<evidence type="ECO:0000313" key="3">
    <source>
        <dbReference type="Ensembl" id="ENSGMOP00000003047.2"/>
    </source>
</evidence>
<reference evidence="3" key="3">
    <citation type="submission" date="2025-09" db="UniProtKB">
        <authorList>
            <consortium name="Ensembl"/>
        </authorList>
    </citation>
    <scope>IDENTIFICATION</scope>
</reference>
<proteinExistence type="predicted"/>
<dbReference type="PANTHER" id="PTHR10334">
    <property type="entry name" value="CYSTEINE-RICH SECRETORY PROTEIN-RELATED"/>
    <property type="match status" value="1"/>
</dbReference>
<protein>
    <recommendedName>
        <fullName evidence="2">SCP domain-containing protein</fullName>
    </recommendedName>
</protein>
<name>A0A8C4Z006_GADMO</name>
<dbReference type="PROSITE" id="PS01009">
    <property type="entry name" value="CRISP_1"/>
    <property type="match status" value="1"/>
</dbReference>
<dbReference type="GeneTree" id="ENSGT00940000163908"/>
<dbReference type="Ensembl" id="ENSGMOT00000003144.2">
    <property type="protein sequence ID" value="ENSGMOP00000003047.2"/>
    <property type="gene ID" value="ENSGMOG00000002893.2"/>
</dbReference>
<dbReference type="OMA" id="ERGNMNG"/>
<sequence length="250" mass="28108">MQHSHSSVELKGASPTHSSPKRTRAAGYGPCGRHGHGLYPPEGVCFWAGILLWALVAPGACRLTAEMEDTIVELHNYYRGQVFPAATAMMPLKWDASLQGLAGGYVEQCTWQHNPQLTDHGENLYVTEGELDIQVALEQWFMEHLNYNYNNNSCQEDKMCGHYTQMVWADSHRVGCELHSCDVMQGLEIGPSQFLVCNYYPAGNYDDQKPYEEGDWCSRCPGDLQKCRNHMCGKNPTLCRTQRSIESNAL</sequence>
<dbReference type="PRINTS" id="PR00837">
    <property type="entry name" value="V5TPXLIKE"/>
</dbReference>
<dbReference type="InterPro" id="IPR001283">
    <property type="entry name" value="CRISP-related"/>
</dbReference>
<feature type="region of interest" description="Disordered" evidence="1">
    <location>
        <begin position="1"/>
        <end position="27"/>
    </location>
</feature>
<organism evidence="3 4">
    <name type="scientific">Gadus morhua</name>
    <name type="common">Atlantic cod</name>
    <dbReference type="NCBI Taxonomy" id="8049"/>
    <lineage>
        <taxon>Eukaryota</taxon>
        <taxon>Metazoa</taxon>
        <taxon>Chordata</taxon>
        <taxon>Craniata</taxon>
        <taxon>Vertebrata</taxon>
        <taxon>Euteleostomi</taxon>
        <taxon>Actinopterygii</taxon>
        <taxon>Neopterygii</taxon>
        <taxon>Teleostei</taxon>
        <taxon>Neoteleostei</taxon>
        <taxon>Acanthomorphata</taxon>
        <taxon>Zeiogadaria</taxon>
        <taxon>Gadariae</taxon>
        <taxon>Gadiformes</taxon>
        <taxon>Gadoidei</taxon>
        <taxon>Gadidae</taxon>
        <taxon>Gadus</taxon>
    </lineage>
</organism>
<dbReference type="GO" id="GO:0005576">
    <property type="term" value="C:extracellular region"/>
    <property type="evidence" value="ECO:0007669"/>
    <property type="project" value="InterPro"/>
</dbReference>
<dbReference type="PROSITE" id="PS01010">
    <property type="entry name" value="CRISP_2"/>
    <property type="match status" value="1"/>
</dbReference>
<dbReference type="Proteomes" id="UP000694546">
    <property type="component" value="Chromosome 1"/>
</dbReference>
<evidence type="ECO:0000256" key="1">
    <source>
        <dbReference type="SAM" id="MobiDB-lite"/>
    </source>
</evidence>
<feature type="domain" description="SCP" evidence="2">
    <location>
        <begin position="66"/>
        <end position="207"/>
    </location>
</feature>
<dbReference type="Gene3D" id="3.40.33.10">
    <property type="entry name" value="CAP"/>
    <property type="match status" value="1"/>
</dbReference>
<evidence type="ECO:0000313" key="4">
    <source>
        <dbReference type="Proteomes" id="UP000694546"/>
    </source>
</evidence>
<dbReference type="AlphaFoldDB" id="A0A8C4Z006"/>
<dbReference type="Pfam" id="PF00188">
    <property type="entry name" value="CAP"/>
    <property type="match status" value="1"/>
</dbReference>
<dbReference type="InterPro" id="IPR014044">
    <property type="entry name" value="CAP_dom"/>
</dbReference>
<keyword evidence="4" id="KW-1185">Reference proteome</keyword>
<reference evidence="3" key="2">
    <citation type="submission" date="2025-08" db="UniProtKB">
        <authorList>
            <consortium name="Ensembl"/>
        </authorList>
    </citation>
    <scope>IDENTIFICATION</scope>
</reference>
<reference evidence="3" key="1">
    <citation type="submission" date="2019-07" db="EMBL/GenBank/DDBJ databases">
        <authorList>
            <consortium name="Wellcome Sanger Institute Data Sharing"/>
        </authorList>
    </citation>
    <scope>NUCLEOTIDE SEQUENCE [LARGE SCALE GENOMIC DNA]</scope>
</reference>
<dbReference type="SMART" id="SM00198">
    <property type="entry name" value="SCP"/>
    <property type="match status" value="1"/>
</dbReference>
<dbReference type="InterPro" id="IPR018244">
    <property type="entry name" value="Allrgn_V5/Tpx1_CS"/>
</dbReference>
<dbReference type="SUPFAM" id="SSF55797">
    <property type="entry name" value="PR-1-like"/>
    <property type="match status" value="1"/>
</dbReference>